<protein>
    <submittedName>
        <fullName evidence="1">Uncharacterized protein</fullName>
    </submittedName>
</protein>
<name>A0A6A7AG03_9PLEO</name>
<dbReference type="Proteomes" id="UP000799424">
    <property type="component" value="Unassembled WGS sequence"/>
</dbReference>
<dbReference type="OrthoDB" id="3695316at2759"/>
<dbReference type="EMBL" id="MU006217">
    <property type="protein sequence ID" value="KAF2831834.1"/>
    <property type="molecule type" value="Genomic_DNA"/>
</dbReference>
<sequence length="89" mass="10035">KPKSILDSIVDSKNILLYRDKPYVVGNNSNKCKEEVDCDLEIDKYYKNALNEYDSNVANDNATDFEGCLDLEFEGFLDSNSKSSVARDA</sequence>
<dbReference type="AlphaFoldDB" id="A0A6A7AG03"/>
<gene>
    <name evidence="1" type="ORF">CC86DRAFT_281207</name>
</gene>
<accession>A0A6A7AG03</accession>
<feature type="non-terminal residue" evidence="1">
    <location>
        <position position="1"/>
    </location>
</feature>
<keyword evidence="2" id="KW-1185">Reference proteome</keyword>
<evidence type="ECO:0000313" key="2">
    <source>
        <dbReference type="Proteomes" id="UP000799424"/>
    </source>
</evidence>
<evidence type="ECO:0000313" key="1">
    <source>
        <dbReference type="EMBL" id="KAF2831834.1"/>
    </source>
</evidence>
<proteinExistence type="predicted"/>
<reference evidence="1" key="1">
    <citation type="journal article" date="2020" name="Stud. Mycol.">
        <title>101 Dothideomycetes genomes: a test case for predicting lifestyles and emergence of pathogens.</title>
        <authorList>
            <person name="Haridas S."/>
            <person name="Albert R."/>
            <person name="Binder M."/>
            <person name="Bloem J."/>
            <person name="Labutti K."/>
            <person name="Salamov A."/>
            <person name="Andreopoulos B."/>
            <person name="Baker S."/>
            <person name="Barry K."/>
            <person name="Bills G."/>
            <person name="Bluhm B."/>
            <person name="Cannon C."/>
            <person name="Castanera R."/>
            <person name="Culley D."/>
            <person name="Daum C."/>
            <person name="Ezra D."/>
            <person name="Gonzalez J."/>
            <person name="Henrissat B."/>
            <person name="Kuo A."/>
            <person name="Liang C."/>
            <person name="Lipzen A."/>
            <person name="Lutzoni F."/>
            <person name="Magnuson J."/>
            <person name="Mondo S."/>
            <person name="Nolan M."/>
            <person name="Ohm R."/>
            <person name="Pangilinan J."/>
            <person name="Park H.-J."/>
            <person name="Ramirez L."/>
            <person name="Alfaro M."/>
            <person name="Sun H."/>
            <person name="Tritt A."/>
            <person name="Yoshinaga Y."/>
            <person name="Zwiers L.-H."/>
            <person name="Turgeon B."/>
            <person name="Goodwin S."/>
            <person name="Spatafora J."/>
            <person name="Crous P."/>
            <person name="Grigoriev I."/>
        </authorList>
    </citation>
    <scope>NUCLEOTIDE SEQUENCE</scope>
    <source>
        <strain evidence="1">CBS 113818</strain>
    </source>
</reference>
<organism evidence="1 2">
    <name type="scientific">Ophiobolus disseminans</name>
    <dbReference type="NCBI Taxonomy" id="1469910"/>
    <lineage>
        <taxon>Eukaryota</taxon>
        <taxon>Fungi</taxon>
        <taxon>Dikarya</taxon>
        <taxon>Ascomycota</taxon>
        <taxon>Pezizomycotina</taxon>
        <taxon>Dothideomycetes</taxon>
        <taxon>Pleosporomycetidae</taxon>
        <taxon>Pleosporales</taxon>
        <taxon>Pleosporineae</taxon>
        <taxon>Phaeosphaeriaceae</taxon>
        <taxon>Ophiobolus</taxon>
    </lineage>
</organism>